<feature type="region of interest" description="Disordered" evidence="1">
    <location>
        <begin position="1"/>
        <end position="26"/>
    </location>
</feature>
<keyword evidence="3" id="KW-1185">Reference proteome</keyword>
<sequence length="215" mass="24229">MREALEAGEVTPSAWQSTTSSPTPDDFSPAFGRLWDELCRLDLADWAHGFPERWSQAALRLWAYTNGWLISSEDEDLALMTEDFIPGLLEVAREPACPKREYVLGLVRCWARNTAATAAGRDAFPDVVTRLAGYESLARQANDPELADYLRRLGSYGVPEPVDREGAHQRGRDLTRSYEPKPEEVTVERDGACWRVEMPERPKTLRIAFSDGRIS</sequence>
<name>A9FWY0_SORC5</name>
<reference evidence="2 3" key="1">
    <citation type="journal article" date="2007" name="Nat. Biotechnol.">
        <title>Complete genome sequence of the myxobacterium Sorangium cellulosum.</title>
        <authorList>
            <person name="Schneiker S."/>
            <person name="Perlova O."/>
            <person name="Kaiser O."/>
            <person name="Gerth K."/>
            <person name="Alici A."/>
            <person name="Altmeyer M.O."/>
            <person name="Bartels D."/>
            <person name="Bekel T."/>
            <person name="Beyer S."/>
            <person name="Bode E."/>
            <person name="Bode H.B."/>
            <person name="Bolten C.J."/>
            <person name="Choudhuri J.V."/>
            <person name="Doss S."/>
            <person name="Elnakady Y.A."/>
            <person name="Frank B."/>
            <person name="Gaigalat L."/>
            <person name="Goesmann A."/>
            <person name="Groeger C."/>
            <person name="Gross F."/>
            <person name="Jelsbak L."/>
            <person name="Jelsbak L."/>
            <person name="Kalinowski J."/>
            <person name="Kegler C."/>
            <person name="Knauber T."/>
            <person name="Konietzny S."/>
            <person name="Kopp M."/>
            <person name="Krause L."/>
            <person name="Krug D."/>
            <person name="Linke B."/>
            <person name="Mahmud T."/>
            <person name="Martinez-Arias R."/>
            <person name="McHardy A.C."/>
            <person name="Merai M."/>
            <person name="Meyer F."/>
            <person name="Mormann S."/>
            <person name="Munoz-Dorado J."/>
            <person name="Perez J."/>
            <person name="Pradella S."/>
            <person name="Rachid S."/>
            <person name="Raddatz G."/>
            <person name="Rosenau F."/>
            <person name="Rueckert C."/>
            <person name="Sasse F."/>
            <person name="Scharfe M."/>
            <person name="Schuster S.C."/>
            <person name="Suen G."/>
            <person name="Treuner-Lange A."/>
            <person name="Velicer G.J."/>
            <person name="Vorholter F.-J."/>
            <person name="Weissman K.J."/>
            <person name="Welch R.D."/>
            <person name="Wenzel S.C."/>
            <person name="Whitworth D.E."/>
            <person name="Wilhelm S."/>
            <person name="Wittmann C."/>
            <person name="Bloecker H."/>
            <person name="Puehler A."/>
            <person name="Mueller R."/>
        </authorList>
    </citation>
    <scope>NUCLEOTIDE SEQUENCE [LARGE SCALE GENOMIC DNA]</scope>
    <source>
        <strain evidence="3">So ce56</strain>
    </source>
</reference>
<dbReference type="AlphaFoldDB" id="A9FWY0"/>
<dbReference type="HOGENOM" id="CLU_1282518_0_0_7"/>
<organism evidence="2 3">
    <name type="scientific">Sorangium cellulosum (strain So ce56)</name>
    <name type="common">Polyangium cellulosum (strain So ce56)</name>
    <dbReference type="NCBI Taxonomy" id="448385"/>
    <lineage>
        <taxon>Bacteria</taxon>
        <taxon>Pseudomonadati</taxon>
        <taxon>Myxococcota</taxon>
        <taxon>Polyangia</taxon>
        <taxon>Polyangiales</taxon>
        <taxon>Polyangiaceae</taxon>
        <taxon>Sorangium</taxon>
    </lineage>
</organism>
<feature type="compositionally biased region" description="Low complexity" evidence="1">
    <location>
        <begin position="17"/>
        <end position="26"/>
    </location>
</feature>
<gene>
    <name evidence="2" type="ordered locus">sce5297</name>
</gene>
<proteinExistence type="predicted"/>
<evidence type="ECO:0000313" key="2">
    <source>
        <dbReference type="EMBL" id="CAN95460.1"/>
    </source>
</evidence>
<feature type="compositionally biased region" description="Basic and acidic residues" evidence="1">
    <location>
        <begin position="161"/>
        <end position="182"/>
    </location>
</feature>
<evidence type="ECO:0000313" key="3">
    <source>
        <dbReference type="Proteomes" id="UP000002139"/>
    </source>
</evidence>
<protein>
    <submittedName>
        <fullName evidence="2">Uncharacterized protein</fullName>
    </submittedName>
</protein>
<dbReference type="KEGG" id="scl:sce5297"/>
<feature type="region of interest" description="Disordered" evidence="1">
    <location>
        <begin position="160"/>
        <end position="182"/>
    </location>
</feature>
<evidence type="ECO:0000256" key="1">
    <source>
        <dbReference type="SAM" id="MobiDB-lite"/>
    </source>
</evidence>
<dbReference type="EMBL" id="AM746676">
    <property type="protein sequence ID" value="CAN95460.1"/>
    <property type="molecule type" value="Genomic_DNA"/>
</dbReference>
<dbReference type="STRING" id="448385.sce5297"/>
<dbReference type="Proteomes" id="UP000002139">
    <property type="component" value="Chromosome"/>
</dbReference>
<accession>A9FWY0</accession>